<protein>
    <recommendedName>
        <fullName evidence="7">Thioredoxin domain-containing protein</fullName>
    </recommendedName>
</protein>
<dbReference type="EMBL" id="MGIP01000002">
    <property type="protein sequence ID" value="OGM92365.1"/>
    <property type="molecule type" value="Genomic_DNA"/>
</dbReference>
<dbReference type="PANTHER" id="PTHR13887">
    <property type="entry name" value="GLUTATHIONE S-TRANSFERASE KAPPA"/>
    <property type="match status" value="1"/>
</dbReference>
<evidence type="ECO:0000313" key="9">
    <source>
        <dbReference type="Proteomes" id="UP000177029"/>
    </source>
</evidence>
<evidence type="ECO:0000259" key="7">
    <source>
        <dbReference type="PROSITE" id="PS51352"/>
    </source>
</evidence>
<comment type="caution">
    <text evidence="8">The sequence shown here is derived from an EMBL/GenBank/DDBJ whole genome shotgun (WGS) entry which is preliminary data.</text>
</comment>
<evidence type="ECO:0000256" key="4">
    <source>
        <dbReference type="ARBA" id="ARBA00023157"/>
    </source>
</evidence>
<keyword evidence="4" id="KW-1015">Disulfide bond</keyword>
<name>A0A1F8DX80_9BACT</name>
<keyword evidence="2" id="KW-0732">Signal</keyword>
<gene>
    <name evidence="8" type="ORF">A2755_01195</name>
</gene>
<feature type="transmembrane region" description="Helical" evidence="6">
    <location>
        <begin position="20"/>
        <end position="39"/>
    </location>
</feature>
<keyword evidence="5" id="KW-0676">Redox-active center</keyword>
<reference evidence="8 9" key="1">
    <citation type="journal article" date="2016" name="Nat. Commun.">
        <title>Thousands of microbial genomes shed light on interconnected biogeochemical processes in an aquifer system.</title>
        <authorList>
            <person name="Anantharaman K."/>
            <person name="Brown C.T."/>
            <person name="Hug L.A."/>
            <person name="Sharon I."/>
            <person name="Castelle C.J."/>
            <person name="Probst A.J."/>
            <person name="Thomas B.C."/>
            <person name="Singh A."/>
            <person name="Wilkins M.J."/>
            <person name="Karaoz U."/>
            <person name="Brodie E.L."/>
            <person name="Williams K.H."/>
            <person name="Hubbard S.S."/>
            <person name="Banfield J.F."/>
        </authorList>
    </citation>
    <scope>NUCLEOTIDE SEQUENCE [LARGE SCALE GENOMIC DNA]</scope>
</reference>
<dbReference type="InterPro" id="IPR013766">
    <property type="entry name" value="Thioredoxin_domain"/>
</dbReference>
<dbReference type="Gene3D" id="3.40.30.10">
    <property type="entry name" value="Glutaredoxin"/>
    <property type="match status" value="1"/>
</dbReference>
<keyword evidence="6" id="KW-0812">Transmembrane</keyword>
<comment type="similarity">
    <text evidence="1">Belongs to the thioredoxin family. DsbA subfamily.</text>
</comment>
<dbReference type="Proteomes" id="UP000177029">
    <property type="component" value="Unassembled WGS sequence"/>
</dbReference>
<dbReference type="SUPFAM" id="SSF52833">
    <property type="entry name" value="Thioredoxin-like"/>
    <property type="match status" value="1"/>
</dbReference>
<evidence type="ECO:0000256" key="5">
    <source>
        <dbReference type="ARBA" id="ARBA00023284"/>
    </source>
</evidence>
<dbReference type="GO" id="GO:0016491">
    <property type="term" value="F:oxidoreductase activity"/>
    <property type="evidence" value="ECO:0007669"/>
    <property type="project" value="UniProtKB-KW"/>
</dbReference>
<evidence type="ECO:0000256" key="6">
    <source>
        <dbReference type="SAM" id="Phobius"/>
    </source>
</evidence>
<dbReference type="InterPro" id="IPR036249">
    <property type="entry name" value="Thioredoxin-like_sf"/>
</dbReference>
<feature type="domain" description="Thioredoxin" evidence="7">
    <location>
        <begin position="43"/>
        <end position="187"/>
    </location>
</feature>
<keyword evidence="3" id="KW-0560">Oxidoreductase</keyword>
<dbReference type="STRING" id="1802555.A2755_01195"/>
<dbReference type="InterPro" id="IPR012336">
    <property type="entry name" value="Thioredoxin-like_fold"/>
</dbReference>
<dbReference type="AlphaFoldDB" id="A0A1F8DX80"/>
<organism evidence="8 9">
    <name type="scientific">Candidatus Wolfebacteria bacterium RIFCSPHIGHO2_01_FULL_48_22</name>
    <dbReference type="NCBI Taxonomy" id="1802555"/>
    <lineage>
        <taxon>Bacteria</taxon>
        <taxon>Candidatus Wolfeibacteriota</taxon>
    </lineage>
</organism>
<evidence type="ECO:0000256" key="2">
    <source>
        <dbReference type="ARBA" id="ARBA00022729"/>
    </source>
</evidence>
<keyword evidence="6" id="KW-0472">Membrane</keyword>
<proteinExistence type="inferred from homology"/>
<evidence type="ECO:0000256" key="3">
    <source>
        <dbReference type="ARBA" id="ARBA00023002"/>
    </source>
</evidence>
<accession>A0A1F8DX80</accession>
<dbReference type="PROSITE" id="PS51352">
    <property type="entry name" value="THIOREDOXIN_2"/>
    <property type="match status" value="1"/>
</dbReference>
<sequence>MRITQMQSSNAAKVDSNTIIIVSAIVVAALIIGGSIWAGQGNRGGGTNEPIVAGGGLEIGEAPVLGDPQAPNTIVEFLDFQCPYCELFSTETEPQLRELYIDSGKAKLVYKALTFLGAESVRAATAAECAKEQGKYVAMHDAIYEAERIEAADGGNPENSGNLSDAFFAGTAEAIGLDKGVFNACIASDRIKNVLEAYSNDAEAAMGARVSTPTVFVNGTKVANPFDLEEYANLIK</sequence>
<keyword evidence="6" id="KW-1133">Transmembrane helix</keyword>
<dbReference type="PANTHER" id="PTHR13887:SF14">
    <property type="entry name" value="DISULFIDE BOND FORMATION PROTEIN D"/>
    <property type="match status" value="1"/>
</dbReference>
<evidence type="ECO:0000313" key="8">
    <source>
        <dbReference type="EMBL" id="OGM92365.1"/>
    </source>
</evidence>
<dbReference type="Pfam" id="PF13462">
    <property type="entry name" value="Thioredoxin_4"/>
    <property type="match status" value="1"/>
</dbReference>
<evidence type="ECO:0000256" key="1">
    <source>
        <dbReference type="ARBA" id="ARBA00005791"/>
    </source>
</evidence>